<organism evidence="2 3">
    <name type="scientific">Candidatus Methylumidiphilus alinenensis</name>
    <dbReference type="NCBI Taxonomy" id="2202197"/>
    <lineage>
        <taxon>Bacteria</taxon>
        <taxon>Pseudomonadati</taxon>
        <taxon>Pseudomonadota</taxon>
        <taxon>Gammaproteobacteria</taxon>
        <taxon>Methylococcales</taxon>
        <taxon>Candidatus Methylumidiphilus</taxon>
    </lineage>
</organism>
<dbReference type="EMBL" id="QJPH01000352">
    <property type="protein sequence ID" value="PZN76764.1"/>
    <property type="molecule type" value="Genomic_DNA"/>
</dbReference>
<comment type="caution">
    <text evidence="2">The sequence shown here is derived from an EMBL/GenBank/DDBJ whole genome shotgun (WGS) entry which is preliminary data.</text>
</comment>
<dbReference type="Proteomes" id="UP000249396">
    <property type="component" value="Unassembled WGS sequence"/>
</dbReference>
<gene>
    <name evidence="2" type="ORF">DM484_15860</name>
</gene>
<dbReference type="CDD" id="cd06260">
    <property type="entry name" value="DUF820-like"/>
    <property type="match status" value="1"/>
</dbReference>
<evidence type="ECO:0000313" key="3">
    <source>
        <dbReference type="Proteomes" id="UP000249396"/>
    </source>
</evidence>
<dbReference type="InterPro" id="IPR012296">
    <property type="entry name" value="Nuclease_put_TT1808"/>
</dbReference>
<proteinExistence type="predicted"/>
<sequence>MSIPAKRFATYEDLCQVPDHMVAQIIHGQLIVMPRPAPKHALASSSLGGELIGPYQKGRGDGPGGWWILDEPELHLGLDILVPDLAGWRRERMPELPKTAFFTLPPDWVCEVLSPSTGQMDRVDKLPIYAEHGVGHAWLVDPELQTLEVFALDRLECAFKAAEAVCAPPFQAISFSLATLWP</sequence>
<dbReference type="Gene3D" id="3.90.1570.10">
    <property type="entry name" value="tt1808, chain A"/>
    <property type="match status" value="1"/>
</dbReference>
<evidence type="ECO:0000313" key="2">
    <source>
        <dbReference type="EMBL" id="PZN76764.1"/>
    </source>
</evidence>
<protein>
    <recommendedName>
        <fullName evidence="1">Putative restriction endonuclease domain-containing protein</fullName>
    </recommendedName>
</protein>
<reference evidence="2 3" key="1">
    <citation type="journal article" date="2018" name="Aquat. Microb. Ecol.">
        <title>Gammaproteobacterial methanotrophs dominate.</title>
        <authorList>
            <person name="Rissanen A.J."/>
            <person name="Saarenheimo J."/>
            <person name="Tiirola M."/>
            <person name="Peura S."/>
            <person name="Aalto S.L."/>
            <person name="Karvinen A."/>
            <person name="Nykanen H."/>
        </authorList>
    </citation>
    <scope>NUCLEOTIDE SEQUENCE [LARGE SCALE GENOMIC DNA]</scope>
    <source>
        <strain evidence="2">AMbin10</strain>
    </source>
</reference>
<accession>A0A2W4SVU3</accession>
<dbReference type="AlphaFoldDB" id="A0A2W4SVU3"/>
<dbReference type="PANTHER" id="PTHR34107:SF4">
    <property type="entry name" value="SLL1222 PROTEIN"/>
    <property type="match status" value="1"/>
</dbReference>
<evidence type="ECO:0000259" key="1">
    <source>
        <dbReference type="Pfam" id="PF05685"/>
    </source>
</evidence>
<dbReference type="Pfam" id="PF05685">
    <property type="entry name" value="Uma2"/>
    <property type="match status" value="1"/>
</dbReference>
<dbReference type="SUPFAM" id="SSF52980">
    <property type="entry name" value="Restriction endonuclease-like"/>
    <property type="match status" value="1"/>
</dbReference>
<dbReference type="InterPro" id="IPR011335">
    <property type="entry name" value="Restrct_endonuc-II-like"/>
</dbReference>
<name>A0A2W4SVU3_9GAMM</name>
<feature type="domain" description="Putative restriction endonuclease" evidence="1">
    <location>
        <begin position="9"/>
        <end position="154"/>
    </location>
</feature>
<dbReference type="PANTHER" id="PTHR34107">
    <property type="entry name" value="SLL0198 PROTEIN-RELATED"/>
    <property type="match status" value="1"/>
</dbReference>
<dbReference type="InterPro" id="IPR008538">
    <property type="entry name" value="Uma2"/>
</dbReference>